<dbReference type="Proteomes" id="UP000316759">
    <property type="component" value="Unassembled WGS sequence"/>
</dbReference>
<keyword evidence="2" id="KW-1185">Reference proteome</keyword>
<dbReference type="OrthoDB" id="10499118at2759"/>
<comment type="caution">
    <text evidence="1">The sequence shown here is derived from an EMBL/GenBank/DDBJ whole genome shotgun (WGS) entry which is preliminary data.</text>
</comment>
<reference evidence="1 2" key="1">
    <citation type="submission" date="2019-04" db="EMBL/GenBank/DDBJ databases">
        <title>Annotation for the trematode Fasciola gigantica.</title>
        <authorList>
            <person name="Choi Y.-J."/>
        </authorList>
    </citation>
    <scope>NUCLEOTIDE SEQUENCE [LARGE SCALE GENOMIC DNA]</scope>
    <source>
        <strain evidence="1">Uganda_cow_1</strain>
    </source>
</reference>
<accession>A0A504YHL5</accession>
<organism evidence="1 2">
    <name type="scientific">Fasciola gigantica</name>
    <name type="common">Giant liver fluke</name>
    <dbReference type="NCBI Taxonomy" id="46835"/>
    <lineage>
        <taxon>Eukaryota</taxon>
        <taxon>Metazoa</taxon>
        <taxon>Spiralia</taxon>
        <taxon>Lophotrochozoa</taxon>
        <taxon>Platyhelminthes</taxon>
        <taxon>Trematoda</taxon>
        <taxon>Digenea</taxon>
        <taxon>Plagiorchiida</taxon>
        <taxon>Echinostomata</taxon>
        <taxon>Echinostomatoidea</taxon>
        <taxon>Fasciolidae</taxon>
        <taxon>Fasciola</taxon>
    </lineage>
</organism>
<protein>
    <submittedName>
        <fullName evidence="1">Uncharacterized protein</fullName>
    </submittedName>
</protein>
<evidence type="ECO:0000313" key="2">
    <source>
        <dbReference type="Proteomes" id="UP000316759"/>
    </source>
</evidence>
<dbReference type="EMBL" id="SUNJ01013256">
    <property type="protein sequence ID" value="TPP57397.1"/>
    <property type="molecule type" value="Genomic_DNA"/>
</dbReference>
<dbReference type="AlphaFoldDB" id="A0A504YHL5"/>
<name>A0A504YHL5_FASGI</name>
<proteinExistence type="predicted"/>
<gene>
    <name evidence="1" type="ORF">FGIG_09459</name>
</gene>
<evidence type="ECO:0000313" key="1">
    <source>
        <dbReference type="EMBL" id="TPP57397.1"/>
    </source>
</evidence>
<sequence length="54" mass="6638">MDLTNFMVPLEDENYPQEYEPVLFFRKRGLRQMRMGKRFPHEVAAPLPRRERPF</sequence>